<dbReference type="OrthoDB" id="654716at2759"/>
<accession>A0A6A4PJB3</accession>
<dbReference type="PANTHER" id="PTHR33511">
    <property type="entry name" value="OS06G0632400 PROTEIN"/>
    <property type="match status" value="1"/>
</dbReference>
<dbReference type="EMBL" id="WOCE01000013">
    <property type="protein sequence ID" value="KAE9601550.1"/>
    <property type="molecule type" value="Genomic_DNA"/>
</dbReference>
<dbReference type="AlphaFoldDB" id="A0A6A4PJB3"/>
<protein>
    <submittedName>
        <fullName evidence="1">Uncharacterized protein</fullName>
    </submittedName>
</protein>
<evidence type="ECO:0000313" key="2">
    <source>
        <dbReference type="Proteomes" id="UP000447434"/>
    </source>
</evidence>
<gene>
    <name evidence="1" type="ORF">Lalb_Chr13g0299051</name>
</gene>
<organism evidence="1 2">
    <name type="scientific">Lupinus albus</name>
    <name type="common">White lupine</name>
    <name type="synonym">Lupinus termis</name>
    <dbReference type="NCBI Taxonomy" id="3870"/>
    <lineage>
        <taxon>Eukaryota</taxon>
        <taxon>Viridiplantae</taxon>
        <taxon>Streptophyta</taxon>
        <taxon>Embryophyta</taxon>
        <taxon>Tracheophyta</taxon>
        <taxon>Spermatophyta</taxon>
        <taxon>Magnoliopsida</taxon>
        <taxon>eudicotyledons</taxon>
        <taxon>Gunneridae</taxon>
        <taxon>Pentapetalae</taxon>
        <taxon>rosids</taxon>
        <taxon>fabids</taxon>
        <taxon>Fabales</taxon>
        <taxon>Fabaceae</taxon>
        <taxon>Papilionoideae</taxon>
        <taxon>50 kb inversion clade</taxon>
        <taxon>genistoids sensu lato</taxon>
        <taxon>core genistoids</taxon>
        <taxon>Genisteae</taxon>
        <taxon>Lupinus</taxon>
    </lineage>
</organism>
<comment type="caution">
    <text evidence="1">The sequence shown here is derived from an EMBL/GenBank/DDBJ whole genome shotgun (WGS) entry which is preliminary data.</text>
</comment>
<proteinExistence type="predicted"/>
<sequence>MTGKKVSSFSLCGMYKSCFSGSTDYEYYYEESNRRIFASDEDKGRWIAEPGIDKKASAFIAKFYANNNVTTDSDHQFPS</sequence>
<dbReference type="Proteomes" id="UP000447434">
    <property type="component" value="Chromosome 13"/>
</dbReference>
<reference evidence="2" key="1">
    <citation type="journal article" date="2020" name="Nat. Commun.">
        <title>Genome sequence of the cluster root forming white lupin.</title>
        <authorList>
            <person name="Hufnagel B."/>
            <person name="Marques A."/>
            <person name="Soriano A."/>
            <person name="Marques L."/>
            <person name="Divol F."/>
            <person name="Doumas P."/>
            <person name="Sallet E."/>
            <person name="Mancinotti D."/>
            <person name="Carrere S."/>
            <person name="Marande W."/>
            <person name="Arribat S."/>
            <person name="Keller J."/>
            <person name="Huneau C."/>
            <person name="Blein T."/>
            <person name="Aime D."/>
            <person name="Laguerre M."/>
            <person name="Taylor J."/>
            <person name="Schubert V."/>
            <person name="Nelson M."/>
            <person name="Geu-Flores F."/>
            <person name="Crespi M."/>
            <person name="Gallardo-Guerrero K."/>
            <person name="Delaux P.-M."/>
            <person name="Salse J."/>
            <person name="Berges H."/>
            <person name="Guyot R."/>
            <person name="Gouzy J."/>
            <person name="Peret B."/>
        </authorList>
    </citation>
    <scope>NUCLEOTIDE SEQUENCE [LARGE SCALE GENOMIC DNA]</scope>
    <source>
        <strain evidence="2">cv. Amiga</strain>
    </source>
</reference>
<name>A0A6A4PJB3_LUPAL</name>
<keyword evidence="2" id="KW-1185">Reference proteome</keyword>
<evidence type="ECO:0000313" key="1">
    <source>
        <dbReference type="EMBL" id="KAE9601550.1"/>
    </source>
</evidence>